<dbReference type="KEGG" id="emt:CPZ25_007355"/>
<dbReference type="InterPro" id="IPR013149">
    <property type="entry name" value="ADH-like_C"/>
</dbReference>
<dbReference type="SUPFAM" id="SSF51735">
    <property type="entry name" value="NAD(P)-binding Rossmann-fold domains"/>
    <property type="match status" value="1"/>
</dbReference>
<dbReference type="PROSITE" id="PS00059">
    <property type="entry name" value="ADH_ZINC"/>
    <property type="match status" value="1"/>
</dbReference>
<keyword evidence="3" id="KW-0560">Oxidoreductase</keyword>
<keyword evidence="8" id="KW-1185">Reference proteome</keyword>
<dbReference type="Proteomes" id="UP000218387">
    <property type="component" value="Chromosome"/>
</dbReference>
<comment type="cofactor">
    <cofactor evidence="4">
        <name>Zn(2+)</name>
        <dbReference type="ChEBI" id="CHEBI:29105"/>
    </cofactor>
</comment>
<keyword evidence="1 4" id="KW-0479">Metal-binding</keyword>
<dbReference type="Pfam" id="PF08240">
    <property type="entry name" value="ADH_N"/>
    <property type="match status" value="1"/>
</dbReference>
<dbReference type="InterPro" id="IPR036291">
    <property type="entry name" value="NAD(P)-bd_dom_sf"/>
</dbReference>
<dbReference type="SUPFAM" id="SSF50129">
    <property type="entry name" value="GroES-like"/>
    <property type="match status" value="1"/>
</dbReference>
<dbReference type="PANTHER" id="PTHR43401">
    <property type="entry name" value="L-THREONINE 3-DEHYDROGENASE"/>
    <property type="match status" value="1"/>
</dbReference>
<dbReference type="Pfam" id="PF00107">
    <property type="entry name" value="ADH_zinc_N"/>
    <property type="match status" value="1"/>
</dbReference>
<evidence type="ECO:0000313" key="8">
    <source>
        <dbReference type="Proteomes" id="UP000218387"/>
    </source>
</evidence>
<evidence type="ECO:0000256" key="1">
    <source>
        <dbReference type="ARBA" id="ARBA00022723"/>
    </source>
</evidence>
<keyword evidence="2 4" id="KW-0862">Zinc</keyword>
<protein>
    <submittedName>
        <fullName evidence="7">Theronine dehydrogenase</fullName>
    </submittedName>
</protein>
<dbReference type="InterPro" id="IPR050129">
    <property type="entry name" value="Zn_alcohol_dh"/>
</dbReference>
<gene>
    <name evidence="7" type="ORF">CPZ25_007355</name>
</gene>
<accession>A0A4P9C6P0</accession>
<organism evidence="7 8">
    <name type="scientific">Eubacterium maltosivorans</name>
    <dbReference type="NCBI Taxonomy" id="2041044"/>
    <lineage>
        <taxon>Bacteria</taxon>
        <taxon>Bacillati</taxon>
        <taxon>Bacillota</taxon>
        <taxon>Clostridia</taxon>
        <taxon>Eubacteriales</taxon>
        <taxon>Eubacteriaceae</taxon>
        <taxon>Eubacterium</taxon>
    </lineage>
</organism>
<dbReference type="EMBL" id="CP029487">
    <property type="protein sequence ID" value="QCT71149.1"/>
    <property type="molecule type" value="Genomic_DNA"/>
</dbReference>
<evidence type="ECO:0000313" key="7">
    <source>
        <dbReference type="EMBL" id="QCT71149.1"/>
    </source>
</evidence>
<dbReference type="GO" id="GO:0008270">
    <property type="term" value="F:zinc ion binding"/>
    <property type="evidence" value="ECO:0007669"/>
    <property type="project" value="InterPro"/>
</dbReference>
<dbReference type="GO" id="GO:0016491">
    <property type="term" value="F:oxidoreductase activity"/>
    <property type="evidence" value="ECO:0007669"/>
    <property type="project" value="UniProtKB-KW"/>
</dbReference>
<proteinExistence type="inferred from homology"/>
<dbReference type="PANTHER" id="PTHR43401:SF2">
    <property type="entry name" value="L-THREONINE 3-DEHYDROGENASE"/>
    <property type="match status" value="1"/>
</dbReference>
<evidence type="ECO:0000256" key="2">
    <source>
        <dbReference type="ARBA" id="ARBA00022833"/>
    </source>
</evidence>
<dbReference type="InterPro" id="IPR013154">
    <property type="entry name" value="ADH-like_N"/>
</dbReference>
<reference evidence="7 8" key="1">
    <citation type="submission" date="2018-05" db="EMBL/GenBank/DDBJ databases">
        <title>Genome comparison of Eubacterium sp.</title>
        <authorList>
            <person name="Feng Y."/>
            <person name="Sanchez-Andrea I."/>
            <person name="Stams A.J.M."/>
            <person name="De Vos W.M."/>
        </authorList>
    </citation>
    <scope>NUCLEOTIDE SEQUENCE [LARGE SCALE GENOMIC DNA]</scope>
    <source>
        <strain evidence="7 8">YI</strain>
    </source>
</reference>
<dbReference type="Gene3D" id="3.40.50.720">
    <property type="entry name" value="NAD(P)-binding Rossmann-like Domain"/>
    <property type="match status" value="1"/>
</dbReference>
<evidence type="ECO:0000259" key="5">
    <source>
        <dbReference type="Pfam" id="PF00107"/>
    </source>
</evidence>
<dbReference type="Gene3D" id="3.90.180.10">
    <property type="entry name" value="Medium-chain alcohol dehydrogenases, catalytic domain"/>
    <property type="match status" value="1"/>
</dbReference>
<comment type="similarity">
    <text evidence="4">Belongs to the zinc-containing alcohol dehydrogenase family.</text>
</comment>
<evidence type="ECO:0000256" key="4">
    <source>
        <dbReference type="RuleBase" id="RU361277"/>
    </source>
</evidence>
<dbReference type="InterPro" id="IPR002328">
    <property type="entry name" value="ADH_Zn_CS"/>
</dbReference>
<feature type="domain" description="Alcohol dehydrogenase-like N-terminal" evidence="6">
    <location>
        <begin position="46"/>
        <end position="162"/>
    </location>
</feature>
<evidence type="ECO:0000259" key="6">
    <source>
        <dbReference type="Pfam" id="PF08240"/>
    </source>
</evidence>
<feature type="domain" description="Alcohol dehydrogenase-like C-terminal" evidence="5">
    <location>
        <begin position="210"/>
        <end position="344"/>
    </location>
</feature>
<dbReference type="InterPro" id="IPR011032">
    <property type="entry name" value="GroES-like_sf"/>
</dbReference>
<dbReference type="AlphaFoldDB" id="A0A4P9C6P0"/>
<name>A0A4P9C6P0_EUBML</name>
<sequence length="392" mass="42452">MNLKAVLNVIIILIKEGRIMATTRNAMLMGPKKVEIKEFALPESIGDDEILVKVEGCGICGTDVHEYKGDPFGITPVTLGHEGTGEVVMIGKNVKIDTKGDPIKVGDKVVTSVLLCGDCGYCRRFPEVPNLCENLGVYGLIPDDDVHLDGWFAEHILVRKDSSIFVVNEFNVDQRMLIEPAAVAVHALQRAKKLNLIDMASTVLVQGCGPIGLMMIAVLSAAGTVNIIAVDGVDRRLELAKKMGATEVINFRELTTIGERVEKVVALTGGFGADFVFQCTGSPAAAADAFKYVRRGGGFCEMGFFVDNGDCTINPHFDLCNKEINLVGSWVYGANEYITTLGFFKKAAEMNIPVELLVTDKFDLDHATEAMETNIAMTGVKIAIMPQGVDFK</sequence>
<evidence type="ECO:0000256" key="3">
    <source>
        <dbReference type="ARBA" id="ARBA00023002"/>
    </source>
</evidence>